<evidence type="ECO:0000313" key="2">
    <source>
        <dbReference type="EMBL" id="GEO04685.1"/>
    </source>
</evidence>
<dbReference type="AlphaFoldDB" id="A0A512AY91"/>
<dbReference type="Pfam" id="PF16227">
    <property type="entry name" value="DUF4886"/>
    <property type="match status" value="1"/>
</dbReference>
<evidence type="ECO:0000259" key="1">
    <source>
        <dbReference type="Pfam" id="PF16227"/>
    </source>
</evidence>
<organism evidence="2 3">
    <name type="scientific">Adhaeribacter aerolatus</name>
    <dbReference type="NCBI Taxonomy" id="670289"/>
    <lineage>
        <taxon>Bacteria</taxon>
        <taxon>Pseudomonadati</taxon>
        <taxon>Bacteroidota</taxon>
        <taxon>Cytophagia</taxon>
        <taxon>Cytophagales</taxon>
        <taxon>Hymenobacteraceae</taxon>
        <taxon>Adhaeribacter</taxon>
    </lineage>
</organism>
<sequence>MNRQIYPHRLLWFILLLITLQTGALPASAIKIPPGNTLRDKNKPLRLFIIGNSFSQNAARYLPQLVKENGGALIIGRAELGGCSLQRHWEIAAAYEADPNEPAGKQYKGKSLKMLLSEGQWDVVTIQQNSMNSSDVETYRPYARKLYDYIKAIQPQAEIVMHQTWAYRIDSKNFGLVQKEQHAQTQREMWEKSRAAYHTIADELKVRLMPVGDAFYQVSSNSKWGYQVDEKYDFANPVAPNLPNQSNSLHVGYTWKDNKLGFDSNHANAAGEFLGSLVWYASLFNQSPTKVKFVPEQVPADFAHYLKKVAKAEVKKAKKEAVKI</sequence>
<proteinExistence type="predicted"/>
<feature type="domain" description="DUF4886" evidence="1">
    <location>
        <begin position="47"/>
        <end position="182"/>
    </location>
</feature>
<evidence type="ECO:0000313" key="3">
    <source>
        <dbReference type="Proteomes" id="UP000321532"/>
    </source>
</evidence>
<name>A0A512AY91_9BACT</name>
<protein>
    <submittedName>
        <fullName evidence="2">DUF4886 domain-containing protein</fullName>
    </submittedName>
</protein>
<dbReference type="SUPFAM" id="SSF52266">
    <property type="entry name" value="SGNH hydrolase"/>
    <property type="match status" value="1"/>
</dbReference>
<gene>
    <name evidence="2" type="ORF">AAE02nite_23490</name>
</gene>
<dbReference type="GO" id="GO:0016788">
    <property type="term" value="F:hydrolase activity, acting on ester bonds"/>
    <property type="evidence" value="ECO:0007669"/>
    <property type="project" value="UniProtKB-ARBA"/>
</dbReference>
<keyword evidence="3" id="KW-1185">Reference proteome</keyword>
<accession>A0A512AY91</accession>
<dbReference type="OrthoDB" id="265974at2"/>
<dbReference type="InterPro" id="IPR036514">
    <property type="entry name" value="SGNH_hydro_sf"/>
</dbReference>
<comment type="caution">
    <text evidence="2">The sequence shown here is derived from an EMBL/GenBank/DDBJ whole genome shotgun (WGS) entry which is preliminary data.</text>
</comment>
<dbReference type="Proteomes" id="UP000321532">
    <property type="component" value="Unassembled WGS sequence"/>
</dbReference>
<reference evidence="2 3" key="1">
    <citation type="submission" date="2019-07" db="EMBL/GenBank/DDBJ databases">
        <title>Whole genome shotgun sequence of Adhaeribacter aerolatus NBRC 106133.</title>
        <authorList>
            <person name="Hosoyama A."/>
            <person name="Uohara A."/>
            <person name="Ohji S."/>
            <person name="Ichikawa N."/>
        </authorList>
    </citation>
    <scope>NUCLEOTIDE SEQUENCE [LARGE SCALE GENOMIC DNA]</scope>
    <source>
        <strain evidence="2 3">NBRC 106133</strain>
    </source>
</reference>
<dbReference type="EMBL" id="BJYS01000016">
    <property type="protein sequence ID" value="GEO04685.1"/>
    <property type="molecule type" value="Genomic_DNA"/>
</dbReference>
<dbReference type="RefSeq" id="WP_146897946.1">
    <property type="nucleotide sequence ID" value="NZ_BJYS01000016.1"/>
</dbReference>
<dbReference type="InterPro" id="IPR032616">
    <property type="entry name" value="DUF4886"/>
</dbReference>
<dbReference type="Gene3D" id="3.40.50.1110">
    <property type="entry name" value="SGNH hydrolase"/>
    <property type="match status" value="1"/>
</dbReference>